<dbReference type="Pfam" id="PF00703">
    <property type="entry name" value="Glyco_hydro_2"/>
    <property type="match status" value="1"/>
</dbReference>
<evidence type="ECO:0000256" key="3">
    <source>
        <dbReference type="ARBA" id="ARBA00012756"/>
    </source>
</evidence>
<dbReference type="InterPro" id="IPR017853">
    <property type="entry name" value="GH"/>
</dbReference>
<dbReference type="RefSeq" id="WP_185258673.1">
    <property type="nucleotide sequence ID" value="NZ_AP023368.1"/>
</dbReference>
<evidence type="ECO:0000259" key="7">
    <source>
        <dbReference type="SMART" id="SM01038"/>
    </source>
</evidence>
<dbReference type="Gene3D" id="2.60.120.260">
    <property type="entry name" value="Galactose-binding domain-like"/>
    <property type="match status" value="1"/>
</dbReference>
<dbReference type="EC" id="3.2.1.23" evidence="3"/>
<dbReference type="InterPro" id="IPR013783">
    <property type="entry name" value="Ig-like_fold"/>
</dbReference>
<dbReference type="KEGG" id="acht:bsdcttw_13800"/>
<dbReference type="InterPro" id="IPR006101">
    <property type="entry name" value="Glyco_hydro_2"/>
</dbReference>
<dbReference type="SUPFAM" id="SSF49785">
    <property type="entry name" value="Galactose-binding domain-like"/>
    <property type="match status" value="1"/>
</dbReference>
<dbReference type="Pfam" id="PF02836">
    <property type="entry name" value="Glyco_hydro_2_C"/>
    <property type="match status" value="1"/>
</dbReference>
<evidence type="ECO:0000256" key="4">
    <source>
        <dbReference type="ARBA" id="ARBA00022801"/>
    </source>
</evidence>
<dbReference type="InterPro" id="IPR004199">
    <property type="entry name" value="B-gal_small/dom_5"/>
</dbReference>
<dbReference type="InterPro" id="IPR032312">
    <property type="entry name" value="LacZ_4"/>
</dbReference>
<dbReference type="Gene3D" id="2.60.40.10">
    <property type="entry name" value="Immunoglobulins"/>
    <property type="match status" value="2"/>
</dbReference>
<dbReference type="SUPFAM" id="SSF51445">
    <property type="entry name" value="(Trans)glycosidases"/>
    <property type="match status" value="1"/>
</dbReference>
<dbReference type="GO" id="GO:0009341">
    <property type="term" value="C:beta-galactosidase complex"/>
    <property type="evidence" value="ECO:0007669"/>
    <property type="project" value="InterPro"/>
</dbReference>
<dbReference type="Proteomes" id="UP000515703">
    <property type="component" value="Chromosome"/>
</dbReference>
<dbReference type="InterPro" id="IPR006103">
    <property type="entry name" value="Glyco_hydro_2_cat"/>
</dbReference>
<protein>
    <recommendedName>
        <fullName evidence="3">beta-galactosidase</fullName>
        <ecNumber evidence="3">3.2.1.23</ecNumber>
    </recommendedName>
    <alternativeName>
        <fullName evidence="6">Lactase</fullName>
    </alternativeName>
</protein>
<comment type="catalytic activity">
    <reaction evidence="1">
        <text>Hydrolysis of terminal non-reducing beta-D-galactose residues in beta-D-galactosides.</text>
        <dbReference type="EC" id="3.2.1.23"/>
    </reaction>
</comment>
<keyword evidence="4 8" id="KW-0378">Hydrolase</keyword>
<dbReference type="SMART" id="SM01038">
    <property type="entry name" value="Bgal_small_N"/>
    <property type="match status" value="1"/>
</dbReference>
<evidence type="ECO:0000313" key="8">
    <source>
        <dbReference type="EMBL" id="BCJ98339.1"/>
    </source>
</evidence>
<feature type="domain" description="Beta galactosidase small chain/" evidence="7">
    <location>
        <begin position="749"/>
        <end position="1018"/>
    </location>
</feature>
<dbReference type="Gene3D" id="2.70.98.10">
    <property type="match status" value="1"/>
</dbReference>
<dbReference type="InterPro" id="IPR011013">
    <property type="entry name" value="Gal_mutarotase_sf_dom"/>
</dbReference>
<proteinExistence type="inferred from homology"/>
<dbReference type="PRINTS" id="PR00132">
    <property type="entry name" value="GLHYDRLASE2"/>
</dbReference>
<evidence type="ECO:0000256" key="5">
    <source>
        <dbReference type="ARBA" id="ARBA00023295"/>
    </source>
</evidence>
<dbReference type="SUPFAM" id="SSF49303">
    <property type="entry name" value="beta-Galactosidase/glucuronidase domain"/>
    <property type="match status" value="2"/>
</dbReference>
<dbReference type="GO" id="GO:0030246">
    <property type="term" value="F:carbohydrate binding"/>
    <property type="evidence" value="ECO:0007669"/>
    <property type="project" value="InterPro"/>
</dbReference>
<dbReference type="InterPro" id="IPR036156">
    <property type="entry name" value="Beta-gal/glucu_dom_sf"/>
</dbReference>
<accession>A0A7I8DIS7</accession>
<organism evidence="8 9">
    <name type="scientific">Anaerocolumna chitinilytica</name>
    <dbReference type="NCBI Taxonomy" id="1727145"/>
    <lineage>
        <taxon>Bacteria</taxon>
        <taxon>Bacillati</taxon>
        <taxon>Bacillota</taxon>
        <taxon>Clostridia</taxon>
        <taxon>Lachnospirales</taxon>
        <taxon>Lachnospiraceae</taxon>
        <taxon>Anaerocolumna</taxon>
    </lineage>
</organism>
<dbReference type="Gene3D" id="3.20.20.80">
    <property type="entry name" value="Glycosidases"/>
    <property type="match status" value="1"/>
</dbReference>
<keyword evidence="9" id="KW-1185">Reference proteome</keyword>
<dbReference type="InterPro" id="IPR006104">
    <property type="entry name" value="Glyco_hydro_2_N"/>
</dbReference>
<dbReference type="Pfam" id="PF02929">
    <property type="entry name" value="Bgal_small_N"/>
    <property type="match status" value="1"/>
</dbReference>
<dbReference type="EMBL" id="AP023368">
    <property type="protein sequence ID" value="BCJ98339.1"/>
    <property type="molecule type" value="Genomic_DNA"/>
</dbReference>
<dbReference type="PANTHER" id="PTHR46323">
    <property type="entry name" value="BETA-GALACTOSIDASE"/>
    <property type="match status" value="1"/>
</dbReference>
<dbReference type="Pfam" id="PF02837">
    <property type="entry name" value="Glyco_hydro_2_N"/>
    <property type="match status" value="1"/>
</dbReference>
<dbReference type="SUPFAM" id="SSF74650">
    <property type="entry name" value="Galactose mutarotase-like"/>
    <property type="match status" value="1"/>
</dbReference>
<dbReference type="Pfam" id="PF16353">
    <property type="entry name" value="LacZ_4"/>
    <property type="match status" value="1"/>
</dbReference>
<dbReference type="InterPro" id="IPR008979">
    <property type="entry name" value="Galactose-bd-like_sf"/>
</dbReference>
<dbReference type="PANTHER" id="PTHR46323:SF2">
    <property type="entry name" value="BETA-GALACTOSIDASE"/>
    <property type="match status" value="1"/>
</dbReference>
<evidence type="ECO:0000256" key="2">
    <source>
        <dbReference type="ARBA" id="ARBA00007401"/>
    </source>
</evidence>
<gene>
    <name evidence="8" type="ORF">bsdcttw_13800</name>
</gene>
<keyword evidence="5" id="KW-0326">Glycosidase</keyword>
<dbReference type="InterPro" id="IPR006102">
    <property type="entry name" value="Ig-like_GH2"/>
</dbReference>
<dbReference type="AlphaFoldDB" id="A0A7I8DIS7"/>
<sequence length="1020" mass="116632">MLKSDLKLPPYYEDPSVLHTGCEENRSYYIPFAPGEIQNSSRIQLLNGDWDFRFFDNPFVVEDFTKEDYSYKDYDSIPVPSCIQMHGYDRHQYTNINFPFPYDPPFVPLDNPACVYHRTFEIGQGKEKLQHYLNFEGVDSCFYVYINKTLAGYSQVSHSTSEFDITSYLKAGVNDITVVVLKWCDGSYLEDQDKFRMTGIFRDVYLISRPVNHIRDFFIKPQLTKNYTKAEIQVNFEFSGEEVPVTCSLKDTEGKLIAEQKAEGSKIVINVPEPRLWSAETPYLYTLTISTADEVIYQKVGIRTIEIIKDVIHINGVKVKFKGVNRHDSDPVTGYTISKEQALKDLRLMKEANINAIRTSHYPNAPWFTQLCSEYGFYVVGESDLEAHGATCFYGGGWETYGDLVQREMFAKAILDRNQRNVIRDKNNASVVIWSMGNEAGYSKAFEDTGRWIKEYDPTRLLHYEGSVSQTGGHINDMSMLDIVSNMYASIPSIKEYLASNPKPYMLCEFVHAMGNGPGDIEDYFDCIYGEERFVGGFVWEWCDHAIYRGITTDGRKVFHYGGDSGEYPHDGNFCVDGMVSPDRIPHPALAEYKNVIRPVRAALVSKEEFGGREAVNENWLSVELTNKLDFTNLKDYLKIEAELLIDGEVVETCDLGTLDLAPHEKTVVKVPFSTEYLQHKSSESGVSVKLRYLQQSERLLTATGHELGFDQLFLKERDIPFVAAGESDKIAEKTVDSVCIEENLTTIIITGETFKYCFDRLHGSFVSLVINNQSILERPLEFNIWRAPTDNDRNIRNTWQEARYDRAFPRVYETKVSKENGVTAIYCRLAITAIQIQHILDLEVTWFIGADGTITVQMNGKRNKELPFLPRFGLRLFLPKHYDKVNYLGYGPGESYVDKRRSTWHGRFTQKVSDMYVDTIKPQENSSHYGCEDLTLYSSLGTPIHVTGKVPFSFQASNYTQEELTVKAHNYELEKVDETVLCLDYKMSGIGSNSCGPALSEKYQLNEEDISFMVTLQFQ</sequence>
<dbReference type="InterPro" id="IPR014718">
    <property type="entry name" value="GH-type_carb-bd"/>
</dbReference>
<evidence type="ECO:0000256" key="6">
    <source>
        <dbReference type="ARBA" id="ARBA00032230"/>
    </source>
</evidence>
<comment type="similarity">
    <text evidence="2">Belongs to the glycosyl hydrolase 2 family.</text>
</comment>
<dbReference type="GO" id="GO:0005990">
    <property type="term" value="P:lactose catabolic process"/>
    <property type="evidence" value="ECO:0007669"/>
    <property type="project" value="TreeGrafter"/>
</dbReference>
<dbReference type="GO" id="GO:0004565">
    <property type="term" value="F:beta-galactosidase activity"/>
    <property type="evidence" value="ECO:0007669"/>
    <property type="project" value="UniProtKB-EC"/>
</dbReference>
<reference evidence="8 9" key="1">
    <citation type="submission" date="2020-08" db="EMBL/GenBank/DDBJ databases">
        <title>Draft genome sequencing of an Anaerocolumna strain isolated from anoxic soil subjected to BSD treatment.</title>
        <authorList>
            <person name="Uek A."/>
            <person name="Tonouchi A."/>
        </authorList>
    </citation>
    <scope>NUCLEOTIDE SEQUENCE [LARGE SCALE GENOMIC DNA]</scope>
    <source>
        <strain evidence="8 9">CTTW</strain>
    </source>
</reference>
<dbReference type="InterPro" id="IPR050347">
    <property type="entry name" value="Bact_Beta-galactosidase"/>
</dbReference>
<evidence type="ECO:0000256" key="1">
    <source>
        <dbReference type="ARBA" id="ARBA00001412"/>
    </source>
</evidence>
<name>A0A7I8DIS7_9FIRM</name>
<evidence type="ECO:0000313" key="9">
    <source>
        <dbReference type="Proteomes" id="UP000515703"/>
    </source>
</evidence>
<reference evidence="8 9" key="2">
    <citation type="submission" date="2020-08" db="EMBL/GenBank/DDBJ databases">
        <authorList>
            <person name="Ueki A."/>
            <person name="Tonouchi A."/>
        </authorList>
    </citation>
    <scope>NUCLEOTIDE SEQUENCE [LARGE SCALE GENOMIC DNA]</scope>
    <source>
        <strain evidence="8 9">CTTW</strain>
    </source>
</reference>